<protein>
    <submittedName>
        <fullName evidence="1">Uncharacterized protein</fullName>
    </submittedName>
</protein>
<gene>
    <name evidence="1" type="ORF">H4S07_003631</name>
</gene>
<evidence type="ECO:0000313" key="2">
    <source>
        <dbReference type="Proteomes" id="UP001140096"/>
    </source>
</evidence>
<sequence>RQHSMTRSADPETADASFTPSKVSMVIFSSPVMAIARPASDVTWITKTTWVLKALPSQTSSFSSSAPIVAPSSRVSKLGGIEAPRVLSVIASAFLAHRLEDSASDSDEEAPFMLSSNRASDDVASTSTSVSRSVVRRSISQNLAGPLGARNEKCNPGTRSCKVSGQSPVFFICDGSGTLVPASCVTNTVCYQYDDTILCSAPKSNIAAEHKRIAMF</sequence>
<organism evidence="1 2">
    <name type="scientific">Coemansia furcata</name>
    <dbReference type="NCBI Taxonomy" id="417177"/>
    <lineage>
        <taxon>Eukaryota</taxon>
        <taxon>Fungi</taxon>
        <taxon>Fungi incertae sedis</taxon>
        <taxon>Zoopagomycota</taxon>
        <taxon>Kickxellomycotina</taxon>
        <taxon>Kickxellomycetes</taxon>
        <taxon>Kickxellales</taxon>
        <taxon>Kickxellaceae</taxon>
        <taxon>Coemansia</taxon>
    </lineage>
</organism>
<comment type="caution">
    <text evidence="1">The sequence shown here is derived from an EMBL/GenBank/DDBJ whole genome shotgun (WGS) entry which is preliminary data.</text>
</comment>
<reference evidence="1" key="1">
    <citation type="submission" date="2022-07" db="EMBL/GenBank/DDBJ databases">
        <title>Phylogenomic reconstructions and comparative analyses of Kickxellomycotina fungi.</title>
        <authorList>
            <person name="Reynolds N.K."/>
            <person name="Stajich J.E."/>
            <person name="Barry K."/>
            <person name="Grigoriev I.V."/>
            <person name="Crous P."/>
            <person name="Smith M.E."/>
        </authorList>
    </citation>
    <scope>NUCLEOTIDE SEQUENCE</scope>
    <source>
        <strain evidence="1">CBS 102833</strain>
    </source>
</reference>
<dbReference type="Proteomes" id="UP001140096">
    <property type="component" value="Unassembled WGS sequence"/>
</dbReference>
<keyword evidence="2" id="KW-1185">Reference proteome</keyword>
<evidence type="ECO:0000313" key="1">
    <source>
        <dbReference type="EMBL" id="KAJ2807230.1"/>
    </source>
</evidence>
<feature type="non-terminal residue" evidence="1">
    <location>
        <position position="1"/>
    </location>
</feature>
<name>A0ACC1LEQ8_9FUNG</name>
<dbReference type="EMBL" id="JANBUP010001235">
    <property type="protein sequence ID" value="KAJ2807230.1"/>
    <property type="molecule type" value="Genomic_DNA"/>
</dbReference>
<accession>A0ACC1LEQ8</accession>
<proteinExistence type="predicted"/>